<evidence type="ECO:0000256" key="1">
    <source>
        <dbReference type="SAM" id="Phobius"/>
    </source>
</evidence>
<protein>
    <submittedName>
        <fullName evidence="2">Uncharacterized protein</fullName>
    </submittedName>
</protein>
<dbReference type="GeneID" id="41039441"/>
<dbReference type="AlphaFoldDB" id="A0A516EZM1"/>
<feature type="transmembrane region" description="Helical" evidence="1">
    <location>
        <begin position="121"/>
        <end position="144"/>
    </location>
</feature>
<reference evidence="2" key="1">
    <citation type="submission" date="2019-04" db="EMBL/GenBank/DDBJ databases">
        <authorList>
            <person name="Arcila Galvis J.E."/>
            <person name="Arias T."/>
            <person name="Arango Isaza R.E."/>
        </authorList>
    </citation>
    <scope>NUCLEOTIDE SEQUENCE</scope>
    <source>
        <strain evidence="2">081012</strain>
    </source>
</reference>
<feature type="transmembrane region" description="Helical" evidence="1">
    <location>
        <begin position="205"/>
        <end position="226"/>
    </location>
</feature>
<dbReference type="RefSeq" id="YP_009681533.1">
    <property type="nucleotide sequence ID" value="NC_044132.1"/>
</dbReference>
<sequence length="582" mass="68556">MIDTIIFFTCLECLFIFGYLYLSLDIYFLYILNFIYFYVLWFLFFFYPRSFFKCIPLLLLQLSLIYTMYNYFCYITNISDIPIDSLILIIVLLFTGFYNTYLLRSNIDIKPLNKSNFFESIINIITNPKITCIFFIIVIISLIIRNTVFTFINLSQSFDFFLIYLIIFSLWVPTTYISNKLVYYIFGVDTLENKVYFTLDNLNHLFITCLIRFSFKSLLLFVLHNYDILEYMFKTKLSDFKLPKINLIKPILLDSEYNGTVIGKELAYREVVVKPLLKPHKFYSIKVLIQSGYNYSEEYGLLTPKSYNLDYRSNVKKQLDDIKDVYIRVSKNGALKISYVKFIMSNHLTNKFKIPSLVGFDHIPKFNLMDYANFKHELYLSNKNPKLEAYTYGFMNSLLTEYFALKKGYVVVPQSKETEGEVDFLVKRFGKTVGVVESKALKGKYSFTDLYTQAIRYANNNFNFKPIYAIVNKGPYISFGIYYQDFHSSNSIIKYTFFDGYIGLEADKNLKVRPVPQKNSVELHHKLYKLSSNVNNFDIEQNRCVSSILEYMERNENIDLSKLDWGGKKGTTWDGGDKIFKR</sequence>
<feature type="transmembrane region" description="Helical" evidence="1">
    <location>
        <begin position="27"/>
        <end position="44"/>
    </location>
</feature>
<evidence type="ECO:0000313" key="2">
    <source>
        <dbReference type="EMBL" id="QDO71954.1"/>
    </source>
</evidence>
<feature type="transmembrane region" description="Helical" evidence="1">
    <location>
        <begin position="151"/>
        <end position="172"/>
    </location>
</feature>
<organism evidence="2">
    <name type="scientific">Pseudocercospora fijiensis</name>
    <dbReference type="NCBI Taxonomy" id="1873960"/>
    <lineage>
        <taxon>Eukaryota</taxon>
        <taxon>Fungi</taxon>
        <taxon>Dikarya</taxon>
        <taxon>Ascomycota</taxon>
        <taxon>Pezizomycotina</taxon>
        <taxon>Dothideomycetes</taxon>
        <taxon>Dothideomycetidae</taxon>
        <taxon>Mycosphaerellales</taxon>
        <taxon>Mycosphaerellaceae</taxon>
        <taxon>Pseudocercospora</taxon>
    </lineage>
</organism>
<feature type="transmembrane region" description="Helical" evidence="1">
    <location>
        <begin position="6"/>
        <end position="22"/>
    </location>
</feature>
<keyword evidence="1" id="KW-0812">Transmembrane</keyword>
<proteinExistence type="predicted"/>
<geneLocation type="mitochondrion" evidence="2"/>
<name>A0A516EZM1_9PEZI</name>
<feature type="transmembrane region" description="Helical" evidence="1">
    <location>
        <begin position="81"/>
        <end position="101"/>
    </location>
</feature>
<keyword evidence="2" id="KW-0496">Mitochondrion</keyword>
<accession>A0A516EZM1</accession>
<dbReference type="EMBL" id="MK754071">
    <property type="protein sequence ID" value="QDO71954.1"/>
    <property type="molecule type" value="Genomic_DNA"/>
</dbReference>
<feature type="transmembrane region" description="Helical" evidence="1">
    <location>
        <begin position="50"/>
        <end position="69"/>
    </location>
</feature>
<keyword evidence="1" id="KW-1133">Transmembrane helix</keyword>
<keyword evidence="1" id="KW-0472">Membrane</keyword>